<comment type="catalytic activity">
    <reaction evidence="1">
        <text>ATP + H2O = ADP + phosphate + H(+)</text>
        <dbReference type="Rhea" id="RHEA:13065"/>
        <dbReference type="ChEBI" id="CHEBI:15377"/>
        <dbReference type="ChEBI" id="CHEBI:15378"/>
        <dbReference type="ChEBI" id="CHEBI:30616"/>
        <dbReference type="ChEBI" id="CHEBI:43474"/>
        <dbReference type="ChEBI" id="CHEBI:456216"/>
        <dbReference type="EC" id="5.6.2.3"/>
    </reaction>
</comment>
<protein>
    <recommendedName>
        <fullName evidence="1">ATP-dependent DNA helicase</fullName>
        <ecNumber evidence="1">5.6.2.3</ecNumber>
    </recommendedName>
</protein>
<dbReference type="Pfam" id="PF05970">
    <property type="entry name" value="PIF1"/>
    <property type="match status" value="1"/>
</dbReference>
<dbReference type="EC" id="5.6.2.3" evidence="1"/>
<dbReference type="GO" id="GO:0006310">
    <property type="term" value="P:DNA recombination"/>
    <property type="evidence" value="ECO:0007669"/>
    <property type="project" value="UniProtKB-KW"/>
</dbReference>
<dbReference type="InterPro" id="IPR027417">
    <property type="entry name" value="P-loop_NTPase"/>
</dbReference>
<dbReference type="AlphaFoldDB" id="A0AAV3RC61"/>
<keyword evidence="1" id="KW-0233">DNA recombination</keyword>
<keyword evidence="1" id="KW-0227">DNA damage</keyword>
<dbReference type="SUPFAM" id="SSF52540">
    <property type="entry name" value="P-loop containing nucleoside triphosphate hydrolases"/>
    <property type="match status" value="1"/>
</dbReference>
<keyword evidence="1" id="KW-0547">Nucleotide-binding</keyword>
<dbReference type="GO" id="GO:0043139">
    <property type="term" value="F:5'-3' DNA helicase activity"/>
    <property type="evidence" value="ECO:0007669"/>
    <property type="project" value="UniProtKB-EC"/>
</dbReference>
<gene>
    <name evidence="3" type="ORF">LIER_25830</name>
</gene>
<keyword evidence="1" id="KW-0067">ATP-binding</keyword>
<dbReference type="InterPro" id="IPR010285">
    <property type="entry name" value="DNA_helicase_pif1-like_DEAD"/>
</dbReference>
<reference evidence="3 4" key="1">
    <citation type="submission" date="2024-01" db="EMBL/GenBank/DDBJ databases">
        <title>The complete chloroplast genome sequence of Lithospermum erythrorhizon: insights into the phylogenetic relationship among Boraginaceae species and the maternal lineages of purple gromwells.</title>
        <authorList>
            <person name="Okada T."/>
            <person name="Watanabe K."/>
        </authorList>
    </citation>
    <scope>NUCLEOTIDE SEQUENCE [LARGE SCALE GENOMIC DNA]</scope>
</reference>
<organism evidence="3 4">
    <name type="scientific">Lithospermum erythrorhizon</name>
    <name type="common">Purple gromwell</name>
    <name type="synonym">Lithospermum officinale var. erythrorhizon</name>
    <dbReference type="NCBI Taxonomy" id="34254"/>
    <lineage>
        <taxon>Eukaryota</taxon>
        <taxon>Viridiplantae</taxon>
        <taxon>Streptophyta</taxon>
        <taxon>Embryophyta</taxon>
        <taxon>Tracheophyta</taxon>
        <taxon>Spermatophyta</taxon>
        <taxon>Magnoliopsida</taxon>
        <taxon>eudicotyledons</taxon>
        <taxon>Gunneridae</taxon>
        <taxon>Pentapetalae</taxon>
        <taxon>asterids</taxon>
        <taxon>lamiids</taxon>
        <taxon>Boraginales</taxon>
        <taxon>Boraginaceae</taxon>
        <taxon>Boraginoideae</taxon>
        <taxon>Lithospermeae</taxon>
        <taxon>Lithospermum</taxon>
    </lineage>
</organism>
<feature type="domain" description="DNA helicase Pif1-like DEAD-box helicase" evidence="2">
    <location>
        <begin position="1"/>
        <end position="96"/>
    </location>
</feature>
<evidence type="ECO:0000259" key="2">
    <source>
        <dbReference type="Pfam" id="PF05970"/>
    </source>
</evidence>
<keyword evidence="1" id="KW-0347">Helicase</keyword>
<evidence type="ECO:0000313" key="3">
    <source>
        <dbReference type="EMBL" id="GAA0171897.1"/>
    </source>
</evidence>
<dbReference type="EMBL" id="BAABME010007872">
    <property type="protein sequence ID" value="GAA0171897.1"/>
    <property type="molecule type" value="Genomic_DNA"/>
</dbReference>
<dbReference type="GO" id="GO:0006281">
    <property type="term" value="P:DNA repair"/>
    <property type="evidence" value="ECO:0007669"/>
    <property type="project" value="UniProtKB-KW"/>
</dbReference>
<evidence type="ECO:0000256" key="1">
    <source>
        <dbReference type="RuleBase" id="RU363044"/>
    </source>
</evidence>
<proteinExistence type="inferred from homology"/>
<sequence length="151" mass="16816">MANNAAIEALDKFLQDLCKNTAVFEGKLVVFGGDFRQVFPVVRGGSRSQQIEASMISSHMWIYLIKIPLTLNMRAHEDPGFMEYLMRIGNGEVTNEAGQVRLPLPMVVPYTTHSESLEVLISYVYSDLGLFASDPLKMMKKAILSPKNDCG</sequence>
<dbReference type="Proteomes" id="UP001454036">
    <property type="component" value="Unassembled WGS sequence"/>
</dbReference>
<name>A0AAV3RC61_LITER</name>
<evidence type="ECO:0000313" key="4">
    <source>
        <dbReference type="Proteomes" id="UP001454036"/>
    </source>
</evidence>
<dbReference type="PANTHER" id="PTHR10492">
    <property type="match status" value="1"/>
</dbReference>
<dbReference type="GO" id="GO:0005524">
    <property type="term" value="F:ATP binding"/>
    <property type="evidence" value="ECO:0007669"/>
    <property type="project" value="UniProtKB-KW"/>
</dbReference>
<comment type="cofactor">
    <cofactor evidence="1">
        <name>Mg(2+)</name>
        <dbReference type="ChEBI" id="CHEBI:18420"/>
    </cofactor>
</comment>
<keyword evidence="1" id="KW-0234">DNA repair</keyword>
<dbReference type="PANTHER" id="PTHR10492:SF92">
    <property type="entry name" value="ATP-DEPENDENT DNA HELICASE"/>
    <property type="match status" value="1"/>
</dbReference>
<dbReference type="GO" id="GO:0016787">
    <property type="term" value="F:hydrolase activity"/>
    <property type="evidence" value="ECO:0007669"/>
    <property type="project" value="UniProtKB-KW"/>
</dbReference>
<dbReference type="GO" id="GO:0000723">
    <property type="term" value="P:telomere maintenance"/>
    <property type="evidence" value="ECO:0007669"/>
    <property type="project" value="InterPro"/>
</dbReference>
<comment type="caution">
    <text evidence="3">The sequence shown here is derived from an EMBL/GenBank/DDBJ whole genome shotgun (WGS) entry which is preliminary data.</text>
</comment>
<keyword evidence="1" id="KW-0378">Hydrolase</keyword>
<accession>A0AAV3RC61</accession>
<comment type="similarity">
    <text evidence="1">Belongs to the helicase family.</text>
</comment>
<keyword evidence="4" id="KW-1185">Reference proteome</keyword>